<sequence length="516" mass="57707">MMHKLKFYATSLFLLLCMVQVTAQKSSELPVSVPEKEGVSSAGIINFLDATAKSKTEFHSFMMLRHGKIIAEGWWNPYRADLKHTMYSCSKSFTATAIGFAVNEKLLTVNDKVISFFPNDLPDTVSTYLSELTVKDVLSMSDGMEPDPTFTVASRDSNWVKGFLATPILHKPGTTFLYNSLGTYMLSAIVQKVTGQRVIDYLKPRLFDPLGITGMDWEVDPKGINTGGWGLRIKTEDMAKFGQLFLQKGMWNGKHILPAAWVEEASTVKIIQHPDMPQSKRDSSEWEQGYCYQMWRCRHNAYRGDGAFGQYIIVMPDQDAVIAITAETPNMQEEINLVWQYLLPAMQDNKLPDDKDNQAKLTKKLASLALPVPAANNADMARTISGNSFQMEPNAANIQSMSFSFFRDNSCILQVATDTAVYRIHFAAGKWEEDETLMHGPSLVAGAKASFAGLPALKTDGACTWKDEHTLELTLRYIESPHTEKITCHFDGETVTVDMENSFDYGSKKTTLKGRL</sequence>
<dbReference type="PANTHER" id="PTHR43283:SF7">
    <property type="entry name" value="BETA-LACTAMASE-RELATED DOMAIN-CONTAINING PROTEIN"/>
    <property type="match status" value="1"/>
</dbReference>
<proteinExistence type="predicted"/>
<evidence type="ECO:0000313" key="3">
    <source>
        <dbReference type="EMBL" id="QEC69138.1"/>
    </source>
</evidence>
<dbReference type="InterPro" id="IPR012338">
    <property type="entry name" value="Beta-lactam/transpept-like"/>
</dbReference>
<feature type="signal peptide" evidence="1">
    <location>
        <begin position="1"/>
        <end position="23"/>
    </location>
</feature>
<feature type="chain" id="PRO_5022802755" evidence="1">
    <location>
        <begin position="24"/>
        <end position="516"/>
    </location>
</feature>
<keyword evidence="4" id="KW-1185">Reference proteome</keyword>
<dbReference type="PANTHER" id="PTHR43283">
    <property type="entry name" value="BETA-LACTAMASE-RELATED"/>
    <property type="match status" value="1"/>
</dbReference>
<dbReference type="Pfam" id="PF00144">
    <property type="entry name" value="Beta-lactamase"/>
    <property type="match status" value="1"/>
</dbReference>
<evidence type="ECO:0000313" key="4">
    <source>
        <dbReference type="Proteomes" id="UP000321533"/>
    </source>
</evidence>
<dbReference type="Proteomes" id="UP000321533">
    <property type="component" value="Chromosome"/>
</dbReference>
<keyword evidence="1" id="KW-0732">Signal</keyword>
<dbReference type="OrthoDB" id="1185352at2"/>
<organism evidence="3 4">
    <name type="scientific">Panacibacter ginsenosidivorans</name>
    <dbReference type="NCBI Taxonomy" id="1813871"/>
    <lineage>
        <taxon>Bacteria</taxon>
        <taxon>Pseudomonadati</taxon>
        <taxon>Bacteroidota</taxon>
        <taxon>Chitinophagia</taxon>
        <taxon>Chitinophagales</taxon>
        <taxon>Chitinophagaceae</taxon>
        <taxon>Panacibacter</taxon>
    </lineage>
</organism>
<dbReference type="GO" id="GO:0016787">
    <property type="term" value="F:hydrolase activity"/>
    <property type="evidence" value="ECO:0007669"/>
    <property type="project" value="UniProtKB-KW"/>
</dbReference>
<dbReference type="EMBL" id="CP042435">
    <property type="protein sequence ID" value="QEC69138.1"/>
    <property type="molecule type" value="Genomic_DNA"/>
</dbReference>
<reference evidence="3 4" key="1">
    <citation type="journal article" date="2016" name="Int. J. Syst. Evol. Microbiol.">
        <title>Panacibacter ginsenosidivorans gen. nov., sp. nov., with ginsenoside converting activity isolated from soil of a ginseng field.</title>
        <authorList>
            <person name="Siddiqi M.Z."/>
            <person name="Muhammad Shafi S."/>
            <person name="Choi K.D."/>
            <person name="Im W.T."/>
        </authorList>
    </citation>
    <scope>NUCLEOTIDE SEQUENCE [LARGE SCALE GENOMIC DNA]</scope>
    <source>
        <strain evidence="3 4">Gsoil1550</strain>
    </source>
</reference>
<keyword evidence="3" id="KW-0378">Hydrolase</keyword>
<accession>A0A5B8VFL1</accession>
<dbReference type="KEGG" id="pgin:FRZ67_18130"/>
<evidence type="ECO:0000256" key="1">
    <source>
        <dbReference type="SAM" id="SignalP"/>
    </source>
</evidence>
<evidence type="ECO:0000259" key="2">
    <source>
        <dbReference type="Pfam" id="PF00144"/>
    </source>
</evidence>
<dbReference type="RefSeq" id="WP_147191889.1">
    <property type="nucleotide sequence ID" value="NZ_CP042435.1"/>
</dbReference>
<dbReference type="InterPro" id="IPR050789">
    <property type="entry name" value="Diverse_Enzym_Activities"/>
</dbReference>
<dbReference type="SUPFAM" id="SSF56601">
    <property type="entry name" value="beta-lactamase/transpeptidase-like"/>
    <property type="match status" value="1"/>
</dbReference>
<feature type="domain" description="Beta-lactamase-related" evidence="2">
    <location>
        <begin position="61"/>
        <end position="330"/>
    </location>
</feature>
<gene>
    <name evidence="3" type="ORF">FRZ67_18130</name>
</gene>
<protein>
    <submittedName>
        <fullName evidence="3">Serine hydrolase</fullName>
    </submittedName>
</protein>
<dbReference type="Gene3D" id="3.40.710.10">
    <property type="entry name" value="DD-peptidase/beta-lactamase superfamily"/>
    <property type="match status" value="1"/>
</dbReference>
<dbReference type="AlphaFoldDB" id="A0A5B8VFL1"/>
<name>A0A5B8VFL1_9BACT</name>
<dbReference type="InterPro" id="IPR001466">
    <property type="entry name" value="Beta-lactam-related"/>
</dbReference>